<feature type="region of interest" description="Disordered" evidence="8">
    <location>
        <begin position="1102"/>
        <end position="1168"/>
    </location>
</feature>
<dbReference type="InterPro" id="IPR001680">
    <property type="entry name" value="WD40_rpt"/>
</dbReference>
<dbReference type="InterPro" id="IPR031570">
    <property type="entry name" value="NBEA/BDCP_DUF4704"/>
</dbReference>
<organism evidence="11 12">
    <name type="scientific">Chrysolophus pictus</name>
    <name type="common">Golden pheasant</name>
    <name type="synonym">Phasianus pictus</name>
    <dbReference type="NCBI Taxonomy" id="9089"/>
    <lineage>
        <taxon>Eukaryota</taxon>
        <taxon>Metazoa</taxon>
        <taxon>Chordata</taxon>
        <taxon>Craniata</taxon>
        <taxon>Vertebrata</taxon>
        <taxon>Euteleostomi</taxon>
        <taxon>Archelosauria</taxon>
        <taxon>Archosauria</taxon>
        <taxon>Dinosauria</taxon>
        <taxon>Saurischia</taxon>
        <taxon>Theropoda</taxon>
        <taxon>Coelurosauria</taxon>
        <taxon>Aves</taxon>
        <taxon>Neognathae</taxon>
        <taxon>Galloanserae</taxon>
        <taxon>Galliformes</taxon>
        <taxon>Phasianidae</taxon>
        <taxon>Phasianinae</taxon>
        <taxon>Chrysolophus</taxon>
    </lineage>
</organism>
<feature type="compositionally biased region" description="Basic and acidic residues" evidence="8">
    <location>
        <begin position="833"/>
        <end position="847"/>
    </location>
</feature>
<feature type="region of interest" description="Disordered" evidence="8">
    <location>
        <begin position="1180"/>
        <end position="1200"/>
    </location>
</feature>
<evidence type="ECO:0000259" key="10">
    <source>
        <dbReference type="PROSITE" id="PS51783"/>
    </source>
</evidence>
<protein>
    <recommendedName>
        <fullName evidence="6">Neurobeachin</fullName>
    </recommendedName>
    <alternativeName>
        <fullName evidence="7">Lysosomal-trafficking regulator 2</fullName>
    </alternativeName>
</protein>
<keyword evidence="12" id="KW-1185">Reference proteome</keyword>
<evidence type="ECO:0000256" key="6">
    <source>
        <dbReference type="ARBA" id="ARBA00073055"/>
    </source>
</evidence>
<dbReference type="SUPFAM" id="SSF48371">
    <property type="entry name" value="ARM repeat"/>
    <property type="match status" value="1"/>
</dbReference>
<evidence type="ECO:0000313" key="11">
    <source>
        <dbReference type="Ensembl" id="ENSCPIP00010004762.1"/>
    </source>
</evidence>
<dbReference type="InterPro" id="IPR046851">
    <property type="entry name" value="NBCH_WD40"/>
</dbReference>
<dbReference type="GO" id="GO:0016020">
    <property type="term" value="C:membrane"/>
    <property type="evidence" value="ECO:0007669"/>
    <property type="project" value="UniProtKB-SubCell"/>
</dbReference>
<evidence type="ECO:0000256" key="7">
    <source>
        <dbReference type="ARBA" id="ARBA00080802"/>
    </source>
</evidence>
<dbReference type="SUPFAM" id="SSF50729">
    <property type="entry name" value="PH domain-like"/>
    <property type="match status" value="1"/>
</dbReference>
<evidence type="ECO:0000256" key="3">
    <source>
        <dbReference type="ARBA" id="ARBA00022737"/>
    </source>
</evidence>
<dbReference type="FunFam" id="2.130.10.10:FF:000036">
    <property type="entry name" value="Neurobeachin isoform A"/>
    <property type="match status" value="1"/>
</dbReference>
<keyword evidence="3" id="KW-0677">Repeat</keyword>
<reference evidence="11" key="1">
    <citation type="submission" date="2025-08" db="UniProtKB">
        <authorList>
            <consortium name="Ensembl"/>
        </authorList>
    </citation>
    <scope>IDENTIFICATION</scope>
</reference>
<feature type="compositionally biased region" description="Polar residues" evidence="8">
    <location>
        <begin position="813"/>
        <end position="822"/>
    </location>
</feature>
<dbReference type="InterPro" id="IPR011993">
    <property type="entry name" value="PH-like_dom_sf"/>
</dbReference>
<dbReference type="InterPro" id="IPR010508">
    <property type="entry name" value="NBEA-like_DUF1088"/>
</dbReference>
<dbReference type="CDD" id="cd01201">
    <property type="entry name" value="PH_BEACH"/>
    <property type="match status" value="1"/>
</dbReference>
<name>A0A8C3L849_CHRPC</name>
<dbReference type="PROSITE" id="PS51783">
    <property type="entry name" value="PH_BEACH"/>
    <property type="match status" value="1"/>
</dbReference>
<dbReference type="PANTHER" id="PTHR13743:SF62">
    <property type="entry name" value="NEUROBEACHIN"/>
    <property type="match status" value="1"/>
</dbReference>
<comment type="subunit">
    <text evidence="5">Interacts with RII subunit of PKA.</text>
</comment>
<evidence type="ECO:0000256" key="5">
    <source>
        <dbReference type="ARBA" id="ARBA00065599"/>
    </source>
</evidence>
<dbReference type="Pfam" id="PF14844">
    <property type="entry name" value="PH_BEACH"/>
    <property type="match status" value="1"/>
</dbReference>
<dbReference type="Pfam" id="PF20426">
    <property type="entry name" value="NBCH_WD40"/>
    <property type="match status" value="1"/>
</dbReference>
<dbReference type="Pfam" id="PF02138">
    <property type="entry name" value="Beach"/>
    <property type="match status" value="1"/>
</dbReference>
<dbReference type="InterPro" id="IPR050865">
    <property type="entry name" value="BEACH_Domain"/>
</dbReference>
<feature type="compositionally biased region" description="Polar residues" evidence="8">
    <location>
        <begin position="1106"/>
        <end position="1120"/>
    </location>
</feature>
<accession>A0A8C3L849</accession>
<feature type="compositionally biased region" description="Low complexity" evidence="8">
    <location>
        <begin position="1190"/>
        <end position="1200"/>
    </location>
</feature>
<evidence type="ECO:0000256" key="4">
    <source>
        <dbReference type="ARBA" id="ARBA00023136"/>
    </source>
</evidence>
<keyword evidence="2" id="KW-0853">WD repeat</keyword>
<dbReference type="InterPro" id="IPR016024">
    <property type="entry name" value="ARM-type_fold"/>
</dbReference>
<dbReference type="InterPro" id="IPR000409">
    <property type="entry name" value="BEACH_dom"/>
</dbReference>
<comment type="subcellular location">
    <subcellularLocation>
        <location evidence="1">Membrane</location>
        <topology evidence="1">Peripheral membrane protein</topology>
    </subcellularLocation>
</comment>
<keyword evidence="4" id="KW-0472">Membrane</keyword>
<dbReference type="Ensembl" id="ENSCPIT00010005618.1">
    <property type="protein sequence ID" value="ENSCPIP00010004762.1"/>
    <property type="gene ID" value="ENSCPIG00010003169.1"/>
</dbReference>
<evidence type="ECO:0000259" key="9">
    <source>
        <dbReference type="PROSITE" id="PS50197"/>
    </source>
</evidence>
<feature type="domain" description="BEACH-type PH" evidence="10">
    <location>
        <begin position="1590"/>
        <end position="1698"/>
    </location>
</feature>
<dbReference type="Gene3D" id="1.10.1540.10">
    <property type="entry name" value="BEACH domain"/>
    <property type="match status" value="1"/>
</dbReference>
<dbReference type="GO" id="GO:0019901">
    <property type="term" value="F:protein kinase binding"/>
    <property type="evidence" value="ECO:0007669"/>
    <property type="project" value="TreeGrafter"/>
</dbReference>
<proteinExistence type="predicted"/>
<dbReference type="InterPro" id="IPR036322">
    <property type="entry name" value="WD40_repeat_dom_sf"/>
</dbReference>
<dbReference type="Pfam" id="PF15787">
    <property type="entry name" value="DUF4704"/>
    <property type="match status" value="1"/>
</dbReference>
<dbReference type="Pfam" id="PF06469">
    <property type="entry name" value="DUF1088"/>
    <property type="match status" value="1"/>
</dbReference>
<evidence type="ECO:0000313" key="12">
    <source>
        <dbReference type="Proteomes" id="UP000694543"/>
    </source>
</evidence>
<feature type="compositionally biased region" description="Polar residues" evidence="8">
    <location>
        <begin position="1154"/>
        <end position="1166"/>
    </location>
</feature>
<dbReference type="GO" id="GO:0005829">
    <property type="term" value="C:cytosol"/>
    <property type="evidence" value="ECO:0007669"/>
    <property type="project" value="TreeGrafter"/>
</dbReference>
<dbReference type="SUPFAM" id="SSF50978">
    <property type="entry name" value="WD40 repeat-like"/>
    <property type="match status" value="1"/>
</dbReference>
<dbReference type="CDD" id="cd06071">
    <property type="entry name" value="Beach"/>
    <property type="match status" value="1"/>
</dbReference>
<dbReference type="SMART" id="SM00320">
    <property type="entry name" value="WD40"/>
    <property type="match status" value="5"/>
</dbReference>
<dbReference type="Gene3D" id="2.130.10.10">
    <property type="entry name" value="YVTN repeat-like/Quinoprotein amine dehydrogenase"/>
    <property type="match status" value="1"/>
</dbReference>
<feature type="compositionally biased region" description="Low complexity" evidence="8">
    <location>
        <begin position="1121"/>
        <end position="1130"/>
    </location>
</feature>
<dbReference type="SUPFAM" id="SSF81837">
    <property type="entry name" value="BEACH domain"/>
    <property type="match status" value="1"/>
</dbReference>
<dbReference type="PROSITE" id="PS50197">
    <property type="entry name" value="BEACH"/>
    <property type="match status" value="1"/>
</dbReference>
<feature type="region of interest" description="Disordered" evidence="8">
    <location>
        <begin position="813"/>
        <end position="847"/>
    </location>
</feature>
<dbReference type="GO" id="GO:0008104">
    <property type="term" value="P:intracellular protein localization"/>
    <property type="evidence" value="ECO:0007669"/>
    <property type="project" value="TreeGrafter"/>
</dbReference>
<dbReference type="SMART" id="SM01026">
    <property type="entry name" value="Beach"/>
    <property type="match status" value="1"/>
</dbReference>
<dbReference type="InterPro" id="IPR015943">
    <property type="entry name" value="WD40/YVTN_repeat-like_dom_sf"/>
</dbReference>
<reference evidence="11" key="2">
    <citation type="submission" date="2025-09" db="UniProtKB">
        <authorList>
            <consortium name="Ensembl"/>
        </authorList>
    </citation>
    <scope>IDENTIFICATION</scope>
</reference>
<evidence type="ECO:0000256" key="1">
    <source>
        <dbReference type="ARBA" id="ARBA00004170"/>
    </source>
</evidence>
<dbReference type="FunFam" id="2.30.29.30:FF:000059">
    <property type="entry name" value="neurobeachin isoform X1"/>
    <property type="match status" value="1"/>
</dbReference>
<dbReference type="FunFam" id="1.10.1540.10:FF:000001">
    <property type="entry name" value="neurobeachin isoform X1"/>
    <property type="match status" value="1"/>
</dbReference>
<dbReference type="Proteomes" id="UP000694543">
    <property type="component" value="Unplaced"/>
</dbReference>
<feature type="domain" description="BEACH" evidence="9">
    <location>
        <begin position="1717"/>
        <end position="2006"/>
    </location>
</feature>
<dbReference type="InterPro" id="IPR036372">
    <property type="entry name" value="BEACH_dom_sf"/>
</dbReference>
<dbReference type="PANTHER" id="PTHR13743">
    <property type="entry name" value="BEIGE/BEACH-RELATED"/>
    <property type="match status" value="1"/>
</dbReference>
<dbReference type="InterPro" id="IPR023362">
    <property type="entry name" value="PH-BEACH_dom"/>
</dbReference>
<evidence type="ECO:0000256" key="2">
    <source>
        <dbReference type="ARBA" id="ARBA00022574"/>
    </source>
</evidence>
<evidence type="ECO:0000256" key="8">
    <source>
        <dbReference type="SAM" id="MobiDB-lite"/>
    </source>
</evidence>
<sequence>SQKNLNSLTLPLLIQSYDKCFLGSSETADANRVFCGQLGAVYVFTEALNPAQIFAIHQLGPGYKSTFKFKSESDIHLAEHHKQVLYDGKLASSIAFTYNAKATDAQLCLESSPKENPSIFVHSPHALMLQDVKAIVTHSIHSAIHSIGGIQVLFPLFAQLDNRQLHDSQVETTVCATLLAFLVELLKSSVAMQEQMLGGKGFLVIGYLLEKSSRVHITRAVLEQFLSFAKYLDGLSHGAPLLKQLCDHILFNPAIWIHTPAKVQLSLYTYLSAEFIGTATIYNTIRRVGTVLQLMHTLKYYYWVVNPADSSGITPKGLDGPRPSQKEIISLRAFMLLFLKQLILKDENIHDVLQLLVALMSEHPASMIPAFDQRNGIRVIYKLLASKSESIWVQALKVLGYFLKHLGHKRKVEIMHTHSLFTLLGERLMLHTNTVTVTTYNTLYEILTEQVCTQVVHKPHPEPDSTVKIQNPMILKVVATLLKNSTPSAELMEVRRLFLSDMIKLFSNSRENRRCLLQCSVWQDWMFSLGYINPKNSEEQKITEMVYNIFRILLYHAIKYEWGGWRVWVDTLSIAHSKVTYEAHKEYLAKMYEEYQRQEEENIKKGKKGNVSTISGLSSQTTGAKVDIKAEKVEATEVKLDDMDLSPETLVTGENGALVEVESLLDNVYSAAVEKLQNNVHGSVGIIKKNEEKDNGPLITLADEKDEPSTNSTSFLFDKIPSQEEKLLPELSSNHISIPNVQDTQMHLGVNDDLGLLAHMTGSVDITCTSSIIEDKEFKIHTTSDGMSNISERELASSSKGLEYAEMTATTLETESSGSKTVPNVDAGSIISDTERSDDGRSVTQQDRDLRVDLGFRGMPMTEEQRRQFSPGPRTTMFRIPEFKWSPMHQRLLTDLLFALETDVHVWRSHSTKSVMDFVNSNENIIFVHNTIHLISQMVDNIIIACGGILPLLSAATSPTTELENIEVTQGMSAETAVTFLSRLMAMVDVLVFASSLNFSEIEAEKNMSSGGLMRQCLRLVCCVAVRNCLECRQRQRERVNKTSLISNPDRLLQDVDINRLRAVVFRDVDDSKQAQFLALAVVYFISVLMVSKYRDILEPQRETARSGSQAGRNIRQEINSPTSTETPTPVEDIQLESSIPHTDSGIGEEQMPNILNGTDLETSTGPDAMSELLSTLSSEVKKSQESLTESPSEILKPSSSISSISQSKGINVKEILKSLVAAPVEIAECGPDPIPYPDPALKREAQAILPMQFHSFDRRAILKVSKSCIFSDRIKTYIFWGTGAVDSGSSSSSSSSSFVNGATSKNLPAVQTVAPMPEDSAENMSITAKLERALEKVAPLLREIFVDFAPFLSRTLLGSHGQELLIEGLVCMKSSTSVVELVMLLCSQEWQNSIQKNAGLAFIELINEGRLLCHAMKDHIVRVANEAEFILNRQRAEDVHKHAEFESQCAQYAADRREEEKMCDHLISAAKHRDHVTANQLKQKILNILTNKHGAWGAVSHSQLHDFWRLDYWEDDLRRRRRFVRNAFGSTHSDALLKAAVEYGTEEDVVKSKKTFRSQAVVNQNAETELMLEGDDDAVSLLQEKEIDNLAGPVVLSTPAQLVAPVVVAKGTLSITTTEIYFEVDEDDAAFKKIDPKVLAYTEGLHGKWMFSEIRAVFSRRYLLQNTALEVFMANRTSVMFNFPDQATVKKVVYSLPRVGVGTSYGLPQARRISLATPRQLYKSSNMTQRWQRREISNFEYLMFLNTIAGRTYNDLNQYPVFPWVLTNYESEELDLTLPGNFRDLSKPIGALNPKRAVFYAERYETWEDDQTPPYHYNTHYSTSTSTLAWLVRIEPFTTFFLNANDGKFDHPDRTFSSVARSWRNSQRDTSDVKELIPEFYYLPEMFVNSNGYNLGIREDEVVVNDVELPPWAKKPEDFVRINRMALESEFVSCQLHQWIDLIFGYKQRGPEAVRALNVFHYLTYEGSVNLDSITDPVLREAMEAQIQNFGQTPSQLLIEPHPPRSSAMHLSPLMFKDQMQQDVIMVLKFPSNSPVTHVAANTLPHLTIPAVVTVTCSRLFAVNRWHNTVAPGYSLDQAHHLPIEMDPLIANNSGVNKRQITDLVDQSIQINAHCFVVTADNRYILICGFWDKSFRVYSTETGKLTQIVFGHWDVVTCLARSESYIGGDCYIVSGSRDATLLLWYWSGRHHIIGDNPNSSDYPAPRAVLTGHDHEVVCVSVCAELGLVISGAKEGPCLVHTITGDLLRALEGTENCLYPRLISVSSEGHCSIYYERGRFSNFSINGKLLAQMEINDSTRAILLSSDGQNLVTGGDNGVVEVWQACDFKQLYIYPGCDAGIRAMDLSHDQRTLITGMASGSIVAFNIDFNRWHYEHQNRY</sequence>
<dbReference type="Gene3D" id="2.30.29.30">
    <property type="entry name" value="Pleckstrin-homology domain (PH domain)/Phosphotyrosine-binding domain (PTB)"/>
    <property type="match status" value="1"/>
</dbReference>